<dbReference type="AlphaFoldDB" id="A0A7S2IN34"/>
<keyword evidence="2" id="KW-0472">Membrane</keyword>
<feature type="transmembrane region" description="Helical" evidence="2">
    <location>
        <begin position="97"/>
        <end position="116"/>
    </location>
</feature>
<proteinExistence type="predicted"/>
<protein>
    <submittedName>
        <fullName evidence="3">Uncharacterized protein</fullName>
    </submittedName>
</protein>
<evidence type="ECO:0000256" key="1">
    <source>
        <dbReference type="SAM" id="MobiDB-lite"/>
    </source>
</evidence>
<name>A0A7S2IN34_9DINO</name>
<evidence type="ECO:0000313" key="3">
    <source>
        <dbReference type="EMBL" id="CAD9523312.1"/>
    </source>
</evidence>
<keyword evidence="2" id="KW-1133">Transmembrane helix</keyword>
<feature type="transmembrane region" description="Helical" evidence="2">
    <location>
        <begin position="35"/>
        <end position="57"/>
    </location>
</feature>
<feature type="region of interest" description="Disordered" evidence="1">
    <location>
        <begin position="1"/>
        <end position="22"/>
    </location>
</feature>
<reference evidence="3" key="1">
    <citation type="submission" date="2021-01" db="EMBL/GenBank/DDBJ databases">
        <authorList>
            <person name="Corre E."/>
            <person name="Pelletier E."/>
            <person name="Niang G."/>
            <person name="Scheremetjew M."/>
            <person name="Finn R."/>
            <person name="Kale V."/>
            <person name="Holt S."/>
            <person name="Cochrane G."/>
            <person name="Meng A."/>
            <person name="Brown T."/>
            <person name="Cohen L."/>
        </authorList>
    </citation>
    <scope>NUCLEOTIDE SEQUENCE</scope>
    <source>
        <strain evidence="3">RCC3387</strain>
    </source>
</reference>
<feature type="transmembrane region" description="Helical" evidence="2">
    <location>
        <begin position="305"/>
        <end position="333"/>
    </location>
</feature>
<evidence type="ECO:0000256" key="2">
    <source>
        <dbReference type="SAM" id="Phobius"/>
    </source>
</evidence>
<feature type="transmembrane region" description="Helical" evidence="2">
    <location>
        <begin position="189"/>
        <end position="207"/>
    </location>
</feature>
<feature type="transmembrane region" description="Helical" evidence="2">
    <location>
        <begin position="219"/>
        <end position="237"/>
    </location>
</feature>
<gene>
    <name evidence="3" type="ORF">BRAN1462_LOCUS10165</name>
</gene>
<keyword evidence="2" id="KW-0812">Transmembrane</keyword>
<organism evidence="3">
    <name type="scientific">Zooxanthella nutricula</name>
    <dbReference type="NCBI Taxonomy" id="1333877"/>
    <lineage>
        <taxon>Eukaryota</taxon>
        <taxon>Sar</taxon>
        <taxon>Alveolata</taxon>
        <taxon>Dinophyceae</taxon>
        <taxon>Peridiniales</taxon>
        <taxon>Peridiniales incertae sedis</taxon>
        <taxon>Zooxanthella</taxon>
    </lineage>
</organism>
<dbReference type="EMBL" id="HBGW01015997">
    <property type="protein sequence ID" value="CAD9523312.1"/>
    <property type="molecule type" value="Transcribed_RNA"/>
</dbReference>
<sequence>MTSKEPRCNELPMESPQDETADTTSVLLASRSSSYLLIGTLCGIIGGGFSSYITYAYSSEYSRMLNMEGERFPSGNPYWPPSVSNMVNDIESPQGKVWLCFMVTSAFLAMLSQYPFTFPNVYIGNDVPLLPFVARAFPSCFPNGFMSMMSARTYLPQIGMLMVALVRTTPRNVWRPAQNATTVFHTGGAVLWIGVALYTEVYTLAVSKVAAVGKTERRLRWACVVLALISASFYIVSGILSPDALGLCCDVEYRPVTMATVEKARANSAFSIAEQNLILMEGAHFTPNATAPLYMGMYNSASGGALVMIMLGFWGEAGAGAFMLLNLIVIWYFSENRRVQLPDSLTDELEAVPFKAEPLMLFSAGMVPSGVP</sequence>
<accession>A0A7S2IN34</accession>